<name>A0A9Q1BT62_HOLLE</name>
<evidence type="ECO:0000313" key="1">
    <source>
        <dbReference type="EMBL" id="KAJ8032718.1"/>
    </source>
</evidence>
<dbReference type="OrthoDB" id="10064879at2759"/>
<dbReference type="Proteomes" id="UP001152320">
    <property type="component" value="Chromosome 12"/>
</dbReference>
<reference evidence="1" key="1">
    <citation type="submission" date="2021-10" db="EMBL/GenBank/DDBJ databases">
        <title>Tropical sea cucumber genome reveals ecological adaptation and Cuvierian tubules defense mechanism.</title>
        <authorList>
            <person name="Chen T."/>
        </authorList>
    </citation>
    <scope>NUCLEOTIDE SEQUENCE</scope>
    <source>
        <strain evidence="1">Nanhai2018</strain>
        <tissue evidence="1">Muscle</tissue>
    </source>
</reference>
<dbReference type="EMBL" id="JAIZAY010000012">
    <property type="protein sequence ID" value="KAJ8032718.1"/>
    <property type="molecule type" value="Genomic_DNA"/>
</dbReference>
<protein>
    <submittedName>
        <fullName evidence="1">Uncharacterized protein</fullName>
    </submittedName>
</protein>
<gene>
    <name evidence="1" type="ORF">HOLleu_26331</name>
</gene>
<accession>A0A9Q1BT62</accession>
<keyword evidence="2" id="KW-1185">Reference proteome</keyword>
<sequence>MAGTFQRTYQNHRGRKLKLWTYDFSLRDQFESFWVNVTSEAEKLAVDKPEQKRQRKVPARLVSGLAKDMPPESVEDYFRRIYLEAFDSIVNCIRDRFDQEGYKTYSKLQQLLLKTCNKQHVDEELLNFV</sequence>
<evidence type="ECO:0000313" key="2">
    <source>
        <dbReference type="Proteomes" id="UP001152320"/>
    </source>
</evidence>
<organism evidence="1 2">
    <name type="scientific">Holothuria leucospilota</name>
    <name type="common">Black long sea cucumber</name>
    <name type="synonym">Mertensiothuria leucospilota</name>
    <dbReference type="NCBI Taxonomy" id="206669"/>
    <lineage>
        <taxon>Eukaryota</taxon>
        <taxon>Metazoa</taxon>
        <taxon>Echinodermata</taxon>
        <taxon>Eleutherozoa</taxon>
        <taxon>Echinozoa</taxon>
        <taxon>Holothuroidea</taxon>
        <taxon>Aspidochirotacea</taxon>
        <taxon>Aspidochirotida</taxon>
        <taxon>Holothuriidae</taxon>
        <taxon>Holothuria</taxon>
    </lineage>
</organism>
<comment type="caution">
    <text evidence="1">The sequence shown here is derived from an EMBL/GenBank/DDBJ whole genome shotgun (WGS) entry which is preliminary data.</text>
</comment>
<proteinExistence type="predicted"/>
<dbReference type="AlphaFoldDB" id="A0A9Q1BT62"/>